<gene>
    <name evidence="7" type="ORF">WH47_04569</name>
</gene>
<feature type="transmembrane region" description="Helical" evidence="6">
    <location>
        <begin position="53"/>
        <end position="70"/>
    </location>
</feature>
<evidence type="ECO:0000313" key="8">
    <source>
        <dbReference type="Proteomes" id="UP000053825"/>
    </source>
</evidence>
<dbReference type="AlphaFoldDB" id="A0A0L7R2B6"/>
<keyword evidence="3 6" id="KW-0812">Transmembrane</keyword>
<dbReference type="Proteomes" id="UP000053825">
    <property type="component" value="Unassembled WGS sequence"/>
</dbReference>
<keyword evidence="5 6" id="KW-0472">Membrane</keyword>
<dbReference type="GO" id="GO:0005886">
    <property type="term" value="C:plasma membrane"/>
    <property type="evidence" value="ECO:0007669"/>
    <property type="project" value="UniProtKB-SubCell"/>
</dbReference>
<evidence type="ECO:0000256" key="1">
    <source>
        <dbReference type="ARBA" id="ARBA00004651"/>
    </source>
</evidence>
<comment type="subcellular location">
    <subcellularLocation>
        <location evidence="1">Cell membrane</location>
        <topology evidence="1">Multi-pass membrane protein</topology>
    </subcellularLocation>
</comment>
<dbReference type="EMBL" id="KQ414666">
    <property type="protein sequence ID" value="KOC64979.1"/>
    <property type="molecule type" value="Genomic_DNA"/>
</dbReference>
<keyword evidence="8" id="KW-1185">Reference proteome</keyword>
<accession>A0A0L7R2B6</accession>
<dbReference type="GO" id="GO:0050909">
    <property type="term" value="P:sensory perception of taste"/>
    <property type="evidence" value="ECO:0007669"/>
    <property type="project" value="InterPro"/>
</dbReference>
<evidence type="ECO:0000256" key="5">
    <source>
        <dbReference type="ARBA" id="ARBA00023136"/>
    </source>
</evidence>
<proteinExistence type="predicted"/>
<evidence type="ECO:0000256" key="2">
    <source>
        <dbReference type="ARBA" id="ARBA00022475"/>
    </source>
</evidence>
<evidence type="ECO:0000256" key="6">
    <source>
        <dbReference type="SAM" id="Phobius"/>
    </source>
</evidence>
<keyword evidence="2" id="KW-1003">Cell membrane</keyword>
<evidence type="ECO:0000256" key="4">
    <source>
        <dbReference type="ARBA" id="ARBA00022989"/>
    </source>
</evidence>
<dbReference type="InterPro" id="IPR013604">
    <property type="entry name" value="7TM_chemorcpt"/>
</dbReference>
<dbReference type="Pfam" id="PF08395">
    <property type="entry name" value="7tm_7"/>
    <property type="match status" value="1"/>
</dbReference>
<dbReference type="OrthoDB" id="7678431at2759"/>
<name>A0A0L7R2B6_9HYME</name>
<evidence type="ECO:0000313" key="7">
    <source>
        <dbReference type="EMBL" id="KOC64979.1"/>
    </source>
</evidence>
<protein>
    <submittedName>
        <fullName evidence="7">Uncharacterized protein</fullName>
    </submittedName>
</protein>
<reference evidence="7 8" key="1">
    <citation type="submission" date="2015-07" db="EMBL/GenBank/DDBJ databases">
        <title>The genome of Habropoda laboriosa.</title>
        <authorList>
            <person name="Pan H."/>
            <person name="Kapheim K."/>
        </authorList>
    </citation>
    <scope>NUCLEOTIDE SEQUENCE [LARGE SCALE GENOMIC DNA]</scope>
    <source>
        <strain evidence="7">0110345459</strain>
    </source>
</reference>
<evidence type="ECO:0000256" key="3">
    <source>
        <dbReference type="ARBA" id="ARBA00022692"/>
    </source>
</evidence>
<keyword evidence="4 6" id="KW-1133">Transmembrane helix</keyword>
<feature type="non-terminal residue" evidence="7">
    <location>
        <position position="1"/>
    </location>
</feature>
<sequence length="82" mass="9258">ARVTTEVLRELGNSYLDDSIKDEMEQFSLQLILHPLYFSAGGFVSLDNKFTTVFFGTITTYIAILLQMSFTPDAMKSLTQIL</sequence>
<organism evidence="7 8">
    <name type="scientific">Habropoda laboriosa</name>
    <dbReference type="NCBI Taxonomy" id="597456"/>
    <lineage>
        <taxon>Eukaryota</taxon>
        <taxon>Metazoa</taxon>
        <taxon>Ecdysozoa</taxon>
        <taxon>Arthropoda</taxon>
        <taxon>Hexapoda</taxon>
        <taxon>Insecta</taxon>
        <taxon>Pterygota</taxon>
        <taxon>Neoptera</taxon>
        <taxon>Endopterygota</taxon>
        <taxon>Hymenoptera</taxon>
        <taxon>Apocrita</taxon>
        <taxon>Aculeata</taxon>
        <taxon>Apoidea</taxon>
        <taxon>Anthophila</taxon>
        <taxon>Apidae</taxon>
        <taxon>Habropoda</taxon>
    </lineage>
</organism>